<sequence>MKSLFVVFLAFRCVLVSFCFPFFHPFSYASVLSIYLSLFIFDVCVCCVLQTDLRLRLLSLSSSYCLRA</sequence>
<evidence type="ECO:0000313" key="2">
    <source>
        <dbReference type="EMBL" id="MBW32157.1"/>
    </source>
</evidence>
<proteinExistence type="predicted"/>
<name>A0A2M3ZUB4_9DIPT</name>
<accession>A0A2M3ZUB4</accession>
<reference evidence="2" key="1">
    <citation type="submission" date="2018-01" db="EMBL/GenBank/DDBJ databases">
        <title>An insight into the sialome of Amazonian anophelines.</title>
        <authorList>
            <person name="Ribeiro J.M."/>
            <person name="Scarpassa V."/>
            <person name="Calvo E."/>
        </authorList>
    </citation>
    <scope>NUCLEOTIDE SEQUENCE</scope>
    <source>
        <tissue evidence="2">Salivary glands</tissue>
    </source>
</reference>
<keyword evidence="1" id="KW-1133">Transmembrane helix</keyword>
<organism evidence="2">
    <name type="scientific">Anopheles braziliensis</name>
    <dbReference type="NCBI Taxonomy" id="58242"/>
    <lineage>
        <taxon>Eukaryota</taxon>
        <taxon>Metazoa</taxon>
        <taxon>Ecdysozoa</taxon>
        <taxon>Arthropoda</taxon>
        <taxon>Hexapoda</taxon>
        <taxon>Insecta</taxon>
        <taxon>Pterygota</taxon>
        <taxon>Neoptera</taxon>
        <taxon>Endopterygota</taxon>
        <taxon>Diptera</taxon>
        <taxon>Nematocera</taxon>
        <taxon>Culicoidea</taxon>
        <taxon>Culicidae</taxon>
        <taxon>Anophelinae</taxon>
        <taxon>Anopheles</taxon>
    </lineage>
</organism>
<keyword evidence="1" id="KW-0472">Membrane</keyword>
<protein>
    <submittedName>
        <fullName evidence="2">Putative secreted peptide</fullName>
    </submittedName>
</protein>
<feature type="transmembrane region" description="Helical" evidence="1">
    <location>
        <begin position="29"/>
        <end position="49"/>
    </location>
</feature>
<dbReference type="AlphaFoldDB" id="A0A2M3ZUB4"/>
<keyword evidence="1" id="KW-0812">Transmembrane</keyword>
<evidence type="ECO:0000256" key="1">
    <source>
        <dbReference type="SAM" id="Phobius"/>
    </source>
</evidence>
<dbReference type="EMBL" id="GGFM01011406">
    <property type="protein sequence ID" value="MBW32157.1"/>
    <property type="molecule type" value="Transcribed_RNA"/>
</dbReference>